<gene>
    <name evidence="1" type="ordered locus">AMIS_22780</name>
</gene>
<dbReference type="Proteomes" id="UP000007882">
    <property type="component" value="Chromosome"/>
</dbReference>
<evidence type="ECO:0000313" key="2">
    <source>
        <dbReference type="Proteomes" id="UP000007882"/>
    </source>
</evidence>
<protein>
    <submittedName>
        <fullName evidence="1">Uncharacterized protein</fullName>
    </submittedName>
</protein>
<sequence>MASRTVGKLARAMIVSPDQMNLLGEPADLLRSALQPGFRDERYKRLWRLSRTREQSGFVYGHLGFESQSEADLWADDEQEFEPAEVPNGAASPFVIRLKDLTMVFQTRRQDIRVASFISAFQAMLRTIDSNKQWRLEPLTGKISFHDWRREMEKISRVRFKIKKEDPRPSDGGLVSLMLQCKPDLGALELRAKDGIEVSGDLMRELLQHAESGYGELVAVGRRKDNAASERIWVSTLEGESVVSEVPIDPETGGATFETLIAELGHVERPD</sequence>
<dbReference type="KEGG" id="ams:AMIS_22780"/>
<keyword evidence="2" id="KW-1185">Reference proteome</keyword>
<accession>I0H3B1</accession>
<dbReference type="HOGENOM" id="CLU_1025392_0_0_11"/>
<dbReference type="AlphaFoldDB" id="I0H3B1"/>
<organism evidence="1 2">
    <name type="scientific">Actinoplanes missouriensis (strain ATCC 14538 / DSM 43046 / CBS 188.64 / JCM 3121 / NBRC 102363 / NCIMB 12654 / NRRL B-3342 / UNCC 431)</name>
    <dbReference type="NCBI Taxonomy" id="512565"/>
    <lineage>
        <taxon>Bacteria</taxon>
        <taxon>Bacillati</taxon>
        <taxon>Actinomycetota</taxon>
        <taxon>Actinomycetes</taxon>
        <taxon>Micromonosporales</taxon>
        <taxon>Micromonosporaceae</taxon>
        <taxon>Actinoplanes</taxon>
    </lineage>
</organism>
<reference evidence="1 2" key="1">
    <citation type="submission" date="2012-02" db="EMBL/GenBank/DDBJ databases">
        <title>Complete genome sequence of Actinoplanes missouriensis 431 (= NBRC 102363).</title>
        <authorList>
            <person name="Ohnishi Y."/>
            <person name="Ishikawa J."/>
            <person name="Sekine M."/>
            <person name="Hosoyama A."/>
            <person name="Harada T."/>
            <person name="Narita H."/>
            <person name="Hata T."/>
            <person name="Konno Y."/>
            <person name="Tutikane K."/>
            <person name="Fujita N."/>
            <person name="Horinouchi S."/>
            <person name="Hayakawa M."/>
        </authorList>
    </citation>
    <scope>NUCLEOTIDE SEQUENCE [LARGE SCALE GENOMIC DNA]</scope>
    <source>
        <strain evidence="2">ATCC 14538 / DSM 43046 / CBS 188.64 / JCM 3121 / NBRC 102363 / NCIMB 12654 / NRRL B-3342 / UNCC 431</strain>
    </source>
</reference>
<evidence type="ECO:0000313" key="1">
    <source>
        <dbReference type="EMBL" id="BAL87498.1"/>
    </source>
</evidence>
<dbReference type="OrthoDB" id="4773876at2"/>
<dbReference type="eggNOG" id="ENOG5033KQZ">
    <property type="taxonomic scope" value="Bacteria"/>
</dbReference>
<dbReference type="RefSeq" id="WP_014442393.1">
    <property type="nucleotide sequence ID" value="NC_017093.1"/>
</dbReference>
<dbReference type="EMBL" id="AP012319">
    <property type="protein sequence ID" value="BAL87498.1"/>
    <property type="molecule type" value="Genomic_DNA"/>
</dbReference>
<proteinExistence type="predicted"/>
<name>I0H3B1_ACTM4</name>